<feature type="region of interest" description="Disordered" evidence="1">
    <location>
        <begin position="573"/>
        <end position="594"/>
    </location>
</feature>
<dbReference type="InterPro" id="IPR015940">
    <property type="entry name" value="UBA"/>
</dbReference>
<dbReference type="Gene3D" id="1.10.8.10">
    <property type="entry name" value="DNA helicase RuvA subunit, C-terminal domain"/>
    <property type="match status" value="1"/>
</dbReference>
<evidence type="ECO:0000256" key="1">
    <source>
        <dbReference type="SAM" id="MobiDB-lite"/>
    </source>
</evidence>
<dbReference type="InterPro" id="IPR043128">
    <property type="entry name" value="Rev_trsase/Diguanyl_cyclase"/>
</dbReference>
<dbReference type="Gene3D" id="1.10.150.20">
    <property type="entry name" value="5' to 3' exonuclease, C-terminal subdomain"/>
    <property type="match status" value="1"/>
</dbReference>
<dbReference type="GO" id="GO:0003684">
    <property type="term" value="F:damaged DNA binding"/>
    <property type="evidence" value="ECO:0007669"/>
    <property type="project" value="InterPro"/>
</dbReference>
<dbReference type="PANTHER" id="PTHR46404:SF1">
    <property type="entry name" value="DNA POLYMERASE IOTA"/>
    <property type="match status" value="1"/>
</dbReference>
<dbReference type="InterPro" id="IPR043502">
    <property type="entry name" value="DNA/RNA_pol_sf"/>
</dbReference>
<name>A0A812ULF8_9DINO</name>
<proteinExistence type="predicted"/>
<dbReference type="Gene3D" id="3.30.70.270">
    <property type="match status" value="1"/>
</dbReference>
<dbReference type="PROSITE" id="PS50173">
    <property type="entry name" value="UMUC"/>
    <property type="match status" value="1"/>
</dbReference>
<sequence>MTIGAEALGERKWVNILTSQMIPDSCEKGKFQKPALASRAAASSPGLLAASRFVLAIDMDCFYAQCEEIRHPHLKGKPVGVQQKMLVITSNYAARAFGIKKGDSLQVVRDKCPEITICNGEDLTFYGELSQRVFDVAARWSSTVEKLGLDEVFVDVTELITERLKALEDPTARLRFAAAAHEFPEELEEEREIVQEIQHGDWKGLDDRGRCWVQLIIAASICREIREAIFSEVGLTSSAGISVSKQLAKMVSSWKKPSRQTLFLPTADRLAHLLPDDLAVQKIPGIGFASTQKLHELGIRTIGEIVSAIDACGAHYQRLLTEFDVGTLRTMRAICMGIDKSLVKASGAPKTCSVQDSFWQGPVCTEEQVRENLLALAQKLITKVRSDERMYGYRPIPTFSLSLMHAPSSEAGAARRGRKQIQLGSFQIARRPEEQGDDARLQGQLADRAFTLFRKLVPKHEPFVLHILNLQVGFGEALGAQRRLSFAAPSTAPVSPALGPQGLERSQEIHELSDSDDVEKTRHAMANPPSAVVDADALASLLNMGFGEERARQALVKCGDVAQAIEMLLVGPTGCPAHPGRDSSPADKRRRLNCSMGEGNGAIIDLRD</sequence>
<dbReference type="EMBL" id="CAJNDS010002754">
    <property type="protein sequence ID" value="CAE7585302.1"/>
    <property type="molecule type" value="Genomic_DNA"/>
</dbReference>
<dbReference type="PROSITE" id="PS50030">
    <property type="entry name" value="UBA"/>
    <property type="match status" value="1"/>
</dbReference>
<dbReference type="Proteomes" id="UP000604046">
    <property type="component" value="Unassembled WGS sequence"/>
</dbReference>
<accession>A0A812ULF8</accession>
<dbReference type="InterPro" id="IPR036775">
    <property type="entry name" value="DNA_pol_Y-fam_lit_finger_sf"/>
</dbReference>
<organism evidence="4 5">
    <name type="scientific">Symbiodinium natans</name>
    <dbReference type="NCBI Taxonomy" id="878477"/>
    <lineage>
        <taxon>Eukaryota</taxon>
        <taxon>Sar</taxon>
        <taxon>Alveolata</taxon>
        <taxon>Dinophyceae</taxon>
        <taxon>Suessiales</taxon>
        <taxon>Symbiodiniaceae</taxon>
        <taxon>Symbiodinium</taxon>
    </lineage>
</organism>
<evidence type="ECO:0000313" key="4">
    <source>
        <dbReference type="EMBL" id="CAE7585302.1"/>
    </source>
</evidence>
<feature type="domain" description="UmuC" evidence="3">
    <location>
        <begin position="54"/>
        <end position="287"/>
    </location>
</feature>
<dbReference type="Gene3D" id="3.40.1170.60">
    <property type="match status" value="1"/>
</dbReference>
<dbReference type="SMART" id="SM00165">
    <property type="entry name" value="UBA"/>
    <property type="match status" value="1"/>
</dbReference>
<reference evidence="4" key="1">
    <citation type="submission" date="2021-02" db="EMBL/GenBank/DDBJ databases">
        <authorList>
            <person name="Dougan E. K."/>
            <person name="Rhodes N."/>
            <person name="Thang M."/>
            <person name="Chan C."/>
        </authorList>
    </citation>
    <scope>NUCLEOTIDE SEQUENCE</scope>
</reference>
<dbReference type="Pfam" id="PF00627">
    <property type="entry name" value="UBA"/>
    <property type="match status" value="1"/>
</dbReference>
<dbReference type="GO" id="GO:0006281">
    <property type="term" value="P:DNA repair"/>
    <property type="evidence" value="ECO:0007669"/>
    <property type="project" value="InterPro"/>
</dbReference>
<evidence type="ECO:0000259" key="2">
    <source>
        <dbReference type="PROSITE" id="PS50030"/>
    </source>
</evidence>
<dbReference type="GO" id="GO:0003887">
    <property type="term" value="F:DNA-directed DNA polymerase activity"/>
    <property type="evidence" value="ECO:0007669"/>
    <property type="project" value="TreeGrafter"/>
</dbReference>
<dbReference type="PANTHER" id="PTHR46404">
    <property type="entry name" value="DNA POLYMERASE IOTA"/>
    <property type="match status" value="1"/>
</dbReference>
<evidence type="ECO:0000259" key="3">
    <source>
        <dbReference type="PROSITE" id="PS50173"/>
    </source>
</evidence>
<evidence type="ECO:0000313" key="5">
    <source>
        <dbReference type="Proteomes" id="UP000604046"/>
    </source>
</evidence>
<dbReference type="InterPro" id="IPR009060">
    <property type="entry name" value="UBA-like_sf"/>
</dbReference>
<protein>
    <submittedName>
        <fullName evidence="4">Poli protein</fullName>
    </submittedName>
</protein>
<keyword evidence="5" id="KW-1185">Reference proteome</keyword>
<dbReference type="OrthoDB" id="418193at2759"/>
<gene>
    <name evidence="4" type="primary">Poli</name>
    <name evidence="4" type="ORF">SNAT2548_LOCUS33371</name>
</gene>
<dbReference type="Gene3D" id="3.30.1490.100">
    <property type="entry name" value="DNA polymerase, Y-family, little finger domain"/>
    <property type="match status" value="1"/>
</dbReference>
<dbReference type="CDD" id="cd14270">
    <property type="entry name" value="UBA"/>
    <property type="match status" value="1"/>
</dbReference>
<dbReference type="SUPFAM" id="SSF56672">
    <property type="entry name" value="DNA/RNA polymerases"/>
    <property type="match status" value="1"/>
</dbReference>
<dbReference type="InterPro" id="IPR001126">
    <property type="entry name" value="UmuC"/>
</dbReference>
<dbReference type="AlphaFoldDB" id="A0A812ULF8"/>
<feature type="domain" description="UBA" evidence="2">
    <location>
        <begin position="532"/>
        <end position="571"/>
    </location>
</feature>
<dbReference type="SUPFAM" id="SSF46934">
    <property type="entry name" value="UBA-like"/>
    <property type="match status" value="1"/>
</dbReference>
<dbReference type="Pfam" id="PF00817">
    <property type="entry name" value="IMS"/>
    <property type="match status" value="1"/>
</dbReference>
<comment type="caution">
    <text evidence="4">The sequence shown here is derived from an EMBL/GenBank/DDBJ whole genome shotgun (WGS) entry which is preliminary data.</text>
</comment>
<dbReference type="GO" id="GO:0019985">
    <property type="term" value="P:translesion synthesis"/>
    <property type="evidence" value="ECO:0007669"/>
    <property type="project" value="TreeGrafter"/>
</dbReference>